<dbReference type="InterPro" id="IPR003945">
    <property type="entry name" value="NU5C-like"/>
</dbReference>
<keyword evidence="6 19" id="KW-0813">Transport</keyword>
<feature type="transmembrane region" description="Helical" evidence="19">
    <location>
        <begin position="327"/>
        <end position="348"/>
    </location>
</feature>
<evidence type="ECO:0000256" key="18">
    <source>
        <dbReference type="ARBA" id="ARBA00048026"/>
    </source>
</evidence>
<dbReference type="RefSeq" id="YP_010044952.1">
    <property type="nucleotide sequence ID" value="NC_054283.1"/>
</dbReference>
<evidence type="ECO:0000256" key="11">
    <source>
        <dbReference type="ARBA" id="ARBA00022957"/>
    </source>
</evidence>
<dbReference type="GO" id="GO:0003954">
    <property type="term" value="F:NADH dehydrogenase activity"/>
    <property type="evidence" value="ECO:0007669"/>
    <property type="project" value="TreeGrafter"/>
</dbReference>
<evidence type="ECO:0000256" key="3">
    <source>
        <dbReference type="ARBA" id="ARBA00008200"/>
    </source>
</evidence>
<evidence type="ECO:0000259" key="21">
    <source>
        <dbReference type="Pfam" id="PF00662"/>
    </source>
</evidence>
<dbReference type="EMBL" id="MW147595">
    <property type="protein sequence ID" value="QPF96103.1"/>
    <property type="molecule type" value="Genomic_DNA"/>
</dbReference>
<feature type="transmembrane region" description="Helical" evidence="19">
    <location>
        <begin position="287"/>
        <end position="311"/>
    </location>
</feature>
<feature type="transmembrane region" description="Helical" evidence="19">
    <location>
        <begin position="40"/>
        <end position="60"/>
    </location>
</feature>
<dbReference type="Pfam" id="PF00361">
    <property type="entry name" value="Proton_antipo_M"/>
    <property type="match status" value="1"/>
</dbReference>
<evidence type="ECO:0000256" key="10">
    <source>
        <dbReference type="ARBA" id="ARBA00022857"/>
    </source>
</evidence>
<keyword evidence="8 19" id="KW-0812">Transmembrane</keyword>
<feature type="domain" description="NADH-Ubiquinone oxidoreductase (complex I) chain 5 N-terminal" evidence="21">
    <location>
        <begin position="75"/>
        <end position="125"/>
    </location>
</feature>
<dbReference type="NCBIfam" id="TIGR01974">
    <property type="entry name" value="NDH_I_L"/>
    <property type="match status" value="1"/>
</dbReference>
<evidence type="ECO:0000256" key="16">
    <source>
        <dbReference type="ARBA" id="ARBA00023136"/>
    </source>
</evidence>
<dbReference type="Gene3D" id="1.20.5.2700">
    <property type="match status" value="1"/>
</dbReference>
<evidence type="ECO:0000259" key="20">
    <source>
        <dbReference type="Pfam" id="PF00361"/>
    </source>
</evidence>
<keyword evidence="7 19" id="KW-0150">Chloroplast</keyword>
<dbReference type="GeneID" id="63653834"/>
<keyword evidence="9 19" id="KW-0874">Quinone</keyword>
<feature type="transmembrane region" description="Helical" evidence="19">
    <location>
        <begin position="260"/>
        <end position="281"/>
    </location>
</feature>
<evidence type="ECO:0000256" key="15">
    <source>
        <dbReference type="ARBA" id="ARBA00023078"/>
    </source>
</evidence>
<evidence type="ECO:0000256" key="1">
    <source>
        <dbReference type="ARBA" id="ARBA00004059"/>
    </source>
</evidence>
<feature type="transmembrane region" description="Helical" evidence="19">
    <location>
        <begin position="396"/>
        <end position="415"/>
    </location>
</feature>
<feature type="domain" description="NADH:quinone oxidoreductase/Mrp antiporter transmembrane" evidence="20">
    <location>
        <begin position="142"/>
        <end position="441"/>
    </location>
</feature>
<organism evidence="23">
    <name type="scientific">Dianyuea turbinata</name>
    <dbReference type="NCBI Taxonomy" id="1839802"/>
    <lineage>
        <taxon>Eukaryota</taxon>
        <taxon>Viridiplantae</taxon>
        <taxon>Streptophyta</taxon>
        <taxon>Embryophyta</taxon>
        <taxon>Tracheophyta</taxon>
        <taxon>Spermatophyta</taxon>
        <taxon>Magnoliopsida</taxon>
        <taxon>eudicotyledons</taxon>
        <taxon>Gunneridae</taxon>
        <taxon>Pentapetalae</taxon>
        <taxon>rosids</taxon>
        <taxon>fabids</taxon>
        <taxon>Malpighiales</taxon>
        <taxon>Salicaceae</taxon>
        <taxon>Scyphostegioideae</taxon>
        <taxon>Dianyuea</taxon>
    </lineage>
</organism>
<dbReference type="InterPro" id="IPR001516">
    <property type="entry name" value="Proton_antipo_N"/>
</dbReference>
<gene>
    <name evidence="19 23" type="primary">ndhF</name>
</gene>
<comment type="function">
    <text evidence="1 19">NDH shuttles electrons from NAD(P)H:plastoquinone, via FMN and iron-sulfur (Fe-S) centers, to quinones in the photosynthetic chain and possibly in a chloroplast respiratory chain. The immediate electron acceptor for the enzyme in this species is believed to be plastoquinone. Couples the redox reaction to proton translocation, and thus conserves the redox energy in a proton gradient.</text>
</comment>
<comment type="similarity">
    <text evidence="3 19">Belongs to the complex I subunit 5 family.</text>
</comment>
<name>A0A7S9H3U6_9ROSI</name>
<evidence type="ECO:0000256" key="4">
    <source>
        <dbReference type="ARBA" id="ARBA00011199"/>
    </source>
</evidence>
<evidence type="ECO:0000259" key="22">
    <source>
        <dbReference type="Pfam" id="PF01010"/>
    </source>
</evidence>
<keyword evidence="15 19" id="KW-0793">Thylakoid</keyword>
<dbReference type="GO" id="GO:0048038">
    <property type="term" value="F:quinone binding"/>
    <property type="evidence" value="ECO:0007669"/>
    <property type="project" value="UniProtKB-KW"/>
</dbReference>
<reference evidence="23" key="1">
    <citation type="submission" date="2020-10" db="EMBL/GenBank/DDBJ databases">
        <title>The complete chloroplast genome sequence of Dianyuea turbinata(Salicaceae).</title>
        <authorList>
            <person name="Liu D."/>
            <person name="Xu S."/>
            <person name="Shang C."/>
            <person name="Guo F."/>
            <person name="Zhang X."/>
            <person name="Yang Z."/>
            <person name="Zhang Z."/>
        </authorList>
    </citation>
    <scope>NUCLEOTIDE SEQUENCE</scope>
</reference>
<feature type="transmembrane region" description="Helical" evidence="19">
    <location>
        <begin position="179"/>
        <end position="200"/>
    </location>
</feature>
<dbReference type="Pfam" id="PF01010">
    <property type="entry name" value="Proton_antipo_C"/>
    <property type="match status" value="1"/>
</dbReference>
<evidence type="ECO:0000256" key="17">
    <source>
        <dbReference type="ARBA" id="ARBA00047726"/>
    </source>
</evidence>
<feature type="transmembrane region" description="Helical" evidence="19">
    <location>
        <begin position="145"/>
        <end position="167"/>
    </location>
</feature>
<dbReference type="PANTHER" id="PTHR42829:SF2">
    <property type="entry name" value="NADH-UBIQUINONE OXIDOREDUCTASE CHAIN 5"/>
    <property type="match status" value="1"/>
</dbReference>
<evidence type="ECO:0000313" key="23">
    <source>
        <dbReference type="EMBL" id="QPF96103.1"/>
    </source>
</evidence>
<comment type="catalytic activity">
    <reaction evidence="18 19">
        <text>a plastoquinone + NADH + (n+1) H(+)(in) = a plastoquinol + NAD(+) + n H(+)(out)</text>
        <dbReference type="Rhea" id="RHEA:42608"/>
        <dbReference type="Rhea" id="RHEA-COMP:9561"/>
        <dbReference type="Rhea" id="RHEA-COMP:9562"/>
        <dbReference type="ChEBI" id="CHEBI:15378"/>
        <dbReference type="ChEBI" id="CHEBI:17757"/>
        <dbReference type="ChEBI" id="CHEBI:57540"/>
        <dbReference type="ChEBI" id="CHEBI:57945"/>
        <dbReference type="ChEBI" id="CHEBI:62192"/>
    </reaction>
</comment>
<dbReference type="GO" id="GO:0015990">
    <property type="term" value="P:electron transport coupled proton transport"/>
    <property type="evidence" value="ECO:0007669"/>
    <property type="project" value="TreeGrafter"/>
</dbReference>
<dbReference type="InterPro" id="IPR001750">
    <property type="entry name" value="ND/Mrp_TM"/>
</dbReference>
<dbReference type="PRINTS" id="PR01435">
    <property type="entry name" value="NPOXDRDTASE5"/>
</dbReference>
<dbReference type="PRINTS" id="PR01434">
    <property type="entry name" value="NADHDHGNASE5"/>
</dbReference>
<dbReference type="GO" id="GO:0008137">
    <property type="term" value="F:NADH dehydrogenase (ubiquinone) activity"/>
    <property type="evidence" value="ECO:0007669"/>
    <property type="project" value="InterPro"/>
</dbReference>
<comment type="subunit">
    <text evidence="4 19">NDH is composed of at least 16 different subunits, 5 of which are encoded in the nucleus.</text>
</comment>
<dbReference type="Pfam" id="PF00662">
    <property type="entry name" value="Proton_antipo_N"/>
    <property type="match status" value="1"/>
</dbReference>
<evidence type="ECO:0000256" key="12">
    <source>
        <dbReference type="ARBA" id="ARBA00022967"/>
    </source>
</evidence>
<dbReference type="AlphaFoldDB" id="A0A7S9H3U6"/>
<keyword evidence="11 19" id="KW-0618">Plastoquinone</keyword>
<dbReference type="PANTHER" id="PTHR42829">
    <property type="entry name" value="NADH-UBIQUINONE OXIDOREDUCTASE CHAIN 5"/>
    <property type="match status" value="1"/>
</dbReference>
<dbReference type="EC" id="7.1.1.-" evidence="19"/>
<dbReference type="InterPro" id="IPR018393">
    <property type="entry name" value="NADHpl_OxRdtase_5_subgr"/>
</dbReference>
<feature type="transmembrane region" description="Helical" evidence="19">
    <location>
        <begin position="88"/>
        <end position="109"/>
    </location>
</feature>
<comment type="subcellular location">
    <subcellularLocation>
        <location evidence="2 19">Plastid</location>
        <location evidence="2 19">Chloroplast thylakoid membrane</location>
        <topology evidence="2 19">Multi-pass membrane protein</topology>
    </subcellularLocation>
</comment>
<keyword evidence="14 19" id="KW-0520">NAD</keyword>
<sequence>MEHTYQYSWIISFLTLLVPMLIGTGLLVFPASTKKLRRIWAFPSVLFLSIVMVFSTYLFIQQINSSSIYQYVWSWTINNDFSLEFGHLIDPLTSILLILISTIGILVLVYSDSYMSHDQGYLKFFVYMSFFNTSMLGLVTSCNLIQIYIFWELVGMCSYLLIGFWFTRPVVSNACQKAFVTNRVGDFGLLLGILGLYWITGSFEFQDLFEIFNNLIYNNQISFFFVTLCAFLLFSGGIAKSAQFPLHVWLPDAMEGPTPISALIHAATMVAAGIFLVARLLPLFVVIPYIMKLIALIGIITVLLGATLALAQKDIKKSLAYSTMSQLGYTMLALGMGSYRAALFHLITHAYSKALLFLGSGSIIHSMEGVVGYSPDKSQNMVLMGGLTKHVPITKMAFFLGTLSLCGIPPLACFWSKDEILNDSWSYSPIFAIIAFSAAGLTAFYMFRVYLLTFEGHLNVNFQNYSGKKNSAFYSISVWGKEGPKMLKKKIPLLPLLTKNNNERASFFFKKTYQVDGTVRKKVCPFITINHFGTKIIFSYPHESDNNMLFTMLILVLFILFIGAIGIPFNQFNQEGMNLDILSKLLIPSLSLLHQNKSVDWYEFVRNATFSVSIAYFGILIASSLYKPVYSSLQNLKFLNSAVKKGSKRILKDKIINVIYDWSYNRGYIDVFYTISLTEGIRRLAKLTHFFDRRVIDGITNGVGFTSFFAGEGIKYVGGGRISYYLLLYLFYVLIFLLISYF</sequence>
<evidence type="ECO:0000256" key="7">
    <source>
        <dbReference type="ARBA" id="ARBA00022528"/>
    </source>
</evidence>
<feature type="transmembrane region" description="Helical" evidence="19">
    <location>
        <begin position="427"/>
        <end position="447"/>
    </location>
</feature>
<keyword evidence="10 19" id="KW-0521">NADP</keyword>
<protein>
    <recommendedName>
        <fullName evidence="5 19">NAD(P)H-quinone oxidoreductase subunit 5, chloroplastic</fullName>
        <ecNumber evidence="19">7.1.1.-</ecNumber>
    </recommendedName>
    <alternativeName>
        <fullName evidence="19">NADH-plastoquinone oxidoreductase subunit 5</fullName>
    </alternativeName>
</protein>
<keyword evidence="12" id="KW-1278">Translocase</keyword>
<feature type="transmembrane region" description="Helical" evidence="19">
    <location>
        <begin position="722"/>
        <end position="741"/>
    </location>
</feature>
<feature type="transmembrane region" description="Helical" evidence="19">
    <location>
        <begin position="608"/>
        <end position="626"/>
    </location>
</feature>
<dbReference type="GO" id="GO:0042773">
    <property type="term" value="P:ATP synthesis coupled electron transport"/>
    <property type="evidence" value="ECO:0007669"/>
    <property type="project" value="InterPro"/>
</dbReference>
<evidence type="ECO:0000256" key="5">
    <source>
        <dbReference type="ARBA" id="ARBA00018648"/>
    </source>
</evidence>
<evidence type="ECO:0000256" key="9">
    <source>
        <dbReference type="ARBA" id="ARBA00022719"/>
    </source>
</evidence>
<accession>A0A7S9H3U6</accession>
<dbReference type="InterPro" id="IPR002128">
    <property type="entry name" value="NADH_UbQ_OxRdtase_chlpt_su5_C"/>
</dbReference>
<feature type="transmembrane region" description="Helical" evidence="19">
    <location>
        <begin position="548"/>
        <end position="569"/>
    </location>
</feature>
<evidence type="ECO:0000256" key="2">
    <source>
        <dbReference type="ARBA" id="ARBA00004454"/>
    </source>
</evidence>
<geneLocation type="chloroplast" evidence="23"/>
<keyword evidence="13 19" id="KW-1133">Transmembrane helix</keyword>
<comment type="catalytic activity">
    <reaction evidence="17 19">
        <text>a plastoquinone + NADPH + (n+1) H(+)(in) = a plastoquinol + NADP(+) + n H(+)(out)</text>
        <dbReference type="Rhea" id="RHEA:42612"/>
        <dbReference type="Rhea" id="RHEA-COMP:9561"/>
        <dbReference type="Rhea" id="RHEA-COMP:9562"/>
        <dbReference type="ChEBI" id="CHEBI:15378"/>
        <dbReference type="ChEBI" id="CHEBI:17757"/>
        <dbReference type="ChEBI" id="CHEBI:57783"/>
        <dbReference type="ChEBI" id="CHEBI:58349"/>
        <dbReference type="ChEBI" id="CHEBI:62192"/>
    </reaction>
</comment>
<feature type="domain" description="NADH:ubiquinone/plastoquinone oxidoreductase chloroplast chain 5 C-terminal" evidence="22">
    <location>
        <begin position="448"/>
        <end position="692"/>
    </location>
</feature>
<evidence type="ECO:0000256" key="13">
    <source>
        <dbReference type="ARBA" id="ARBA00022989"/>
    </source>
</evidence>
<evidence type="ECO:0000256" key="8">
    <source>
        <dbReference type="ARBA" id="ARBA00022692"/>
    </source>
</evidence>
<keyword evidence="19 23" id="KW-0934">Plastid</keyword>
<feature type="transmembrane region" description="Helical" evidence="19">
    <location>
        <begin position="220"/>
        <end position="239"/>
    </location>
</feature>
<feature type="transmembrane region" description="Helical" evidence="19">
    <location>
        <begin position="121"/>
        <end position="139"/>
    </location>
</feature>
<dbReference type="GO" id="GO:0009535">
    <property type="term" value="C:chloroplast thylakoid membrane"/>
    <property type="evidence" value="ECO:0007669"/>
    <property type="project" value="UniProtKB-SubCell"/>
</dbReference>
<evidence type="ECO:0000256" key="6">
    <source>
        <dbReference type="ARBA" id="ARBA00022448"/>
    </source>
</evidence>
<keyword evidence="16 19" id="KW-0472">Membrane</keyword>
<proteinExistence type="inferred from homology"/>
<evidence type="ECO:0000256" key="14">
    <source>
        <dbReference type="ARBA" id="ARBA00023027"/>
    </source>
</evidence>
<evidence type="ECO:0000256" key="19">
    <source>
        <dbReference type="RuleBase" id="RU364062"/>
    </source>
</evidence>
<feature type="transmembrane region" description="Helical" evidence="19">
    <location>
        <begin position="6"/>
        <end position="28"/>
    </location>
</feature>